<dbReference type="Gene3D" id="2.60.120.330">
    <property type="entry name" value="B-lactam Antibiotic, Isopenicillin N Synthase, Chain"/>
    <property type="match status" value="1"/>
</dbReference>
<dbReference type="EMBL" id="AUXT01000214">
    <property type="protein sequence ID" value="KZN41544.1"/>
    <property type="molecule type" value="Genomic_DNA"/>
</dbReference>
<comment type="caution">
    <text evidence="2">The sequence shown here is derived from an EMBL/GenBank/DDBJ whole genome shotgun (WGS) entry which is preliminary data.</text>
</comment>
<sequence>MNMGAQLDRLEQPIAFAKLAMWIDLEAITTEVEKLFNSPWYEHVNQACYSGSWDVLPLYSKEEHVGAHPVLQCFSIEQTDATFTPLPAMKSLPALALFLAQFKCSLKSVRLMRLKGGSKILPHNDHQVSMEYGEARIHVPISGIDHVDFTVDGQRVPMMRGDVWYLNAHLVHSVSNLGAESRVNLVIDCKVEDWLKNIIKSSEQKF</sequence>
<evidence type="ECO:0000313" key="2">
    <source>
        <dbReference type="EMBL" id="KZN41544.1"/>
    </source>
</evidence>
<dbReference type="Pfam" id="PF05118">
    <property type="entry name" value="Asp_Arg_Hydrox"/>
    <property type="match status" value="1"/>
</dbReference>
<reference evidence="2 3" key="1">
    <citation type="submission" date="2013-07" db="EMBL/GenBank/DDBJ databases">
        <title>Comparative Genomic and Metabolomic Analysis of Twelve Strains of Pseudoalteromonas luteoviolacea.</title>
        <authorList>
            <person name="Vynne N.G."/>
            <person name="Mansson M."/>
            <person name="Gram L."/>
        </authorList>
    </citation>
    <scope>NUCLEOTIDE SEQUENCE [LARGE SCALE GENOMIC DNA]</scope>
    <source>
        <strain evidence="2 3">NCIMB 1942</strain>
    </source>
</reference>
<dbReference type="OrthoDB" id="1441538at2"/>
<dbReference type="AlphaFoldDB" id="A0A166Y867"/>
<dbReference type="Proteomes" id="UP000076587">
    <property type="component" value="Unassembled WGS sequence"/>
</dbReference>
<dbReference type="PATRIC" id="fig|1365253.3.peg.4818"/>
<dbReference type="InterPro" id="IPR027443">
    <property type="entry name" value="IPNS-like_sf"/>
</dbReference>
<dbReference type="SUPFAM" id="SSF51197">
    <property type="entry name" value="Clavaminate synthase-like"/>
    <property type="match status" value="1"/>
</dbReference>
<dbReference type="RefSeq" id="WP_063379088.1">
    <property type="nucleotide sequence ID" value="NZ_AUXT01000214.1"/>
</dbReference>
<evidence type="ECO:0000259" key="1">
    <source>
        <dbReference type="Pfam" id="PF05118"/>
    </source>
</evidence>
<evidence type="ECO:0000313" key="3">
    <source>
        <dbReference type="Proteomes" id="UP000076587"/>
    </source>
</evidence>
<accession>A0A166Y867</accession>
<gene>
    <name evidence="2" type="ORF">N482_19905</name>
</gene>
<name>A0A166Y867_9GAMM</name>
<protein>
    <recommendedName>
        <fullName evidence="1">Aspartyl/asparaginy/proline hydroxylase domain-containing protein</fullName>
    </recommendedName>
</protein>
<dbReference type="InterPro" id="IPR007803">
    <property type="entry name" value="Asp/Arg/Pro-Hydrxlase"/>
</dbReference>
<organism evidence="2 3">
    <name type="scientific">Pseudoalteromonas luteoviolacea NCIMB 1942</name>
    <dbReference type="NCBI Taxonomy" id="1365253"/>
    <lineage>
        <taxon>Bacteria</taxon>
        <taxon>Pseudomonadati</taxon>
        <taxon>Pseudomonadota</taxon>
        <taxon>Gammaproteobacteria</taxon>
        <taxon>Alteromonadales</taxon>
        <taxon>Pseudoalteromonadaceae</taxon>
        <taxon>Pseudoalteromonas</taxon>
    </lineage>
</organism>
<proteinExistence type="predicted"/>
<feature type="domain" description="Aspartyl/asparaginy/proline hydroxylase" evidence="1">
    <location>
        <begin position="26"/>
        <end position="189"/>
    </location>
</feature>